<proteinExistence type="predicted"/>
<dbReference type="EMBL" id="KQ085900">
    <property type="protein sequence ID" value="KLO17868.1"/>
    <property type="molecule type" value="Genomic_DNA"/>
</dbReference>
<gene>
    <name evidence="2" type="ORF">SCHPADRAFT_145337</name>
</gene>
<name>A0A0H2S870_9AGAM</name>
<protein>
    <submittedName>
        <fullName evidence="2">Uncharacterized protein</fullName>
    </submittedName>
</protein>
<evidence type="ECO:0000313" key="3">
    <source>
        <dbReference type="Proteomes" id="UP000053477"/>
    </source>
</evidence>
<reference evidence="2 3" key="1">
    <citation type="submission" date="2015-04" db="EMBL/GenBank/DDBJ databases">
        <title>Complete genome sequence of Schizopora paradoxa KUC8140, a cosmopolitan wood degrader in East Asia.</title>
        <authorList>
            <consortium name="DOE Joint Genome Institute"/>
            <person name="Min B."/>
            <person name="Park H."/>
            <person name="Jang Y."/>
            <person name="Kim J.-J."/>
            <person name="Kim K.H."/>
            <person name="Pangilinan J."/>
            <person name="Lipzen A."/>
            <person name="Riley R."/>
            <person name="Grigoriev I.V."/>
            <person name="Spatafora J.W."/>
            <person name="Choi I.-G."/>
        </authorList>
    </citation>
    <scope>NUCLEOTIDE SEQUENCE [LARGE SCALE GENOMIC DNA]</scope>
    <source>
        <strain evidence="2 3">KUC8140</strain>
    </source>
</reference>
<feature type="region of interest" description="Disordered" evidence="1">
    <location>
        <begin position="1"/>
        <end position="45"/>
    </location>
</feature>
<dbReference type="Proteomes" id="UP000053477">
    <property type="component" value="Unassembled WGS sequence"/>
</dbReference>
<sequence>MSPIDSRTPFKPSSSSQIKSDGLNMNETDGGTGGRGARRSGRGSKLLSKLRVQSSWLKSSTQKNIHYPRQIANEIRHLRGHVETTISGRHKDYEAIRIKSTLSPCRNYEKLFSHCMNLITIASRASNSEEKTAKEQFLKLSVEDPYIYFIFQECRRDIQSKTPPPQISRLEKLDAEDVQIIHLTWSKLIANHSFRSDGDEPISETRSLCEALKDTFSVDNHPYIAGEYLPHAMALEYQNEDLELLRQLWDHFLDCVTARSDLPLWIDNMDLCFKNIISSNKPLAYFASPSQLERIANYLVEHSSKIPFVLSTFFSAPNFEYHDTANAPYGAKLVYSSPIDNWNIITASIYARSFFLGSERTHQMYTGDNIPGFIKKIGTGTPLKRTVFSQGNTFDGLYKIANNAVSSYRRGVGVHCSGKLRASVRHALVGQLESSLQSIAIASFSNRDMKDKDVPENNFYIAQTVDIDRYHKHAMLEHFDEIDAYINVLNDRLRFQTYLRLPDGICKITYTPQFQNVSYLRRFRIGSNYLITANLGTAYQKLTITS</sequence>
<dbReference type="AlphaFoldDB" id="A0A0H2S870"/>
<dbReference type="InParanoid" id="A0A0H2S870"/>
<organism evidence="2 3">
    <name type="scientific">Schizopora paradoxa</name>
    <dbReference type="NCBI Taxonomy" id="27342"/>
    <lineage>
        <taxon>Eukaryota</taxon>
        <taxon>Fungi</taxon>
        <taxon>Dikarya</taxon>
        <taxon>Basidiomycota</taxon>
        <taxon>Agaricomycotina</taxon>
        <taxon>Agaricomycetes</taxon>
        <taxon>Hymenochaetales</taxon>
        <taxon>Schizoporaceae</taxon>
        <taxon>Schizopora</taxon>
    </lineage>
</organism>
<keyword evidence="3" id="KW-1185">Reference proteome</keyword>
<accession>A0A0H2S870</accession>
<evidence type="ECO:0000313" key="2">
    <source>
        <dbReference type="EMBL" id="KLO17868.1"/>
    </source>
</evidence>
<evidence type="ECO:0000256" key="1">
    <source>
        <dbReference type="SAM" id="MobiDB-lite"/>
    </source>
</evidence>
<feature type="compositionally biased region" description="Polar residues" evidence="1">
    <location>
        <begin position="11"/>
        <end position="29"/>
    </location>
</feature>